<evidence type="ECO:0000256" key="1">
    <source>
        <dbReference type="ARBA" id="ARBA00023239"/>
    </source>
</evidence>
<feature type="domain" description="RlpA-like protein double-psi beta-barrel" evidence="6">
    <location>
        <begin position="62"/>
        <end position="151"/>
    </location>
</feature>
<dbReference type="SUPFAM" id="SSF50685">
    <property type="entry name" value="Barwin-like endoglucanases"/>
    <property type="match status" value="1"/>
</dbReference>
<dbReference type="KEGG" id="llu:AKJ09_09573"/>
<comment type="function">
    <text evidence="3">Lytic transglycosylase with a strong preference for naked glycan strands that lack stem peptides.</text>
</comment>
<evidence type="ECO:0000256" key="5">
    <source>
        <dbReference type="SAM" id="MobiDB-lite"/>
    </source>
</evidence>
<evidence type="ECO:0000256" key="3">
    <source>
        <dbReference type="HAMAP-Rule" id="MF_02071"/>
    </source>
</evidence>
<proteinExistence type="inferred from homology"/>
<keyword evidence="8" id="KW-1185">Reference proteome</keyword>
<dbReference type="RefSeq" id="WP_146653765.1">
    <property type="nucleotide sequence ID" value="NZ_CP012333.1"/>
</dbReference>
<keyword evidence="3 7" id="KW-0449">Lipoprotein</keyword>
<dbReference type="CDD" id="cd22268">
    <property type="entry name" value="DPBB_RlpA-like"/>
    <property type="match status" value="1"/>
</dbReference>
<dbReference type="EC" id="4.2.2.-" evidence="3"/>
<dbReference type="GO" id="GO:0000270">
    <property type="term" value="P:peptidoglycan metabolic process"/>
    <property type="evidence" value="ECO:0007669"/>
    <property type="project" value="UniProtKB-UniRule"/>
</dbReference>
<evidence type="ECO:0000313" key="8">
    <source>
        <dbReference type="Proteomes" id="UP000064967"/>
    </source>
</evidence>
<evidence type="ECO:0000259" key="6">
    <source>
        <dbReference type="Pfam" id="PF03330"/>
    </source>
</evidence>
<keyword evidence="3" id="KW-1003">Cell membrane</keyword>
<dbReference type="InterPro" id="IPR034718">
    <property type="entry name" value="RlpA"/>
</dbReference>
<dbReference type="GO" id="GO:0005886">
    <property type="term" value="C:plasma membrane"/>
    <property type="evidence" value="ECO:0007669"/>
    <property type="project" value="UniProtKB-SubCell"/>
</dbReference>
<keyword evidence="3" id="KW-0564">Palmitate</keyword>
<keyword evidence="1 3" id="KW-0456">Lyase</keyword>
<dbReference type="PANTHER" id="PTHR34183:SF1">
    <property type="entry name" value="ENDOLYTIC PEPTIDOGLYCAN TRANSGLYCOSYLASE RLPA"/>
    <property type="match status" value="1"/>
</dbReference>
<evidence type="ECO:0000256" key="4">
    <source>
        <dbReference type="RuleBase" id="RU003495"/>
    </source>
</evidence>
<dbReference type="PROSITE" id="PS51257">
    <property type="entry name" value="PROKAR_LIPOPROTEIN"/>
    <property type="match status" value="1"/>
</dbReference>
<dbReference type="GO" id="GO:0008932">
    <property type="term" value="F:lytic endotransglycosylase activity"/>
    <property type="evidence" value="ECO:0007669"/>
    <property type="project" value="UniProtKB-UniRule"/>
</dbReference>
<dbReference type="AlphaFoldDB" id="A0A0K1QBV5"/>
<comment type="subcellular location">
    <subcellularLocation>
        <location evidence="3">Cell membrane</location>
        <topology evidence="3">Lipid-anchor</topology>
    </subcellularLocation>
</comment>
<evidence type="ECO:0000256" key="2">
    <source>
        <dbReference type="ARBA" id="ARBA00023316"/>
    </source>
</evidence>
<dbReference type="InterPro" id="IPR009009">
    <property type="entry name" value="RlpA-like_DPBB"/>
</dbReference>
<sequence length="158" mass="16755">MLDNRLRGVGGILLMIAVTGVGCGAHDDRPPPKAPASPVGVSSEPRGPSGSDTPHSTKAADQVGLASWYGNAFAGRKTANGERFDPSKRTAAHRSLPFGTWVEVRRVDTGRTVRVRITDRGPYAGGGRIIDVSKRAAEELDMVRTGVTRVELRVVDGP</sequence>
<dbReference type="InterPro" id="IPR012997">
    <property type="entry name" value="RplA"/>
</dbReference>
<keyword evidence="2 3" id="KW-0961">Cell wall biogenesis/degradation</keyword>
<reference evidence="7 8" key="1">
    <citation type="submission" date="2015-08" db="EMBL/GenBank/DDBJ databases">
        <authorList>
            <person name="Babu N.S."/>
            <person name="Beckwith C.J."/>
            <person name="Beseler K.G."/>
            <person name="Brison A."/>
            <person name="Carone J.V."/>
            <person name="Caskin T.P."/>
            <person name="Diamond M."/>
            <person name="Durham M.E."/>
            <person name="Foxe J.M."/>
            <person name="Go M."/>
            <person name="Henderson B.A."/>
            <person name="Jones I.B."/>
            <person name="McGettigan J.A."/>
            <person name="Micheletti S.J."/>
            <person name="Nasrallah M.E."/>
            <person name="Ortiz D."/>
            <person name="Piller C.R."/>
            <person name="Privatt S.R."/>
            <person name="Schneider S.L."/>
            <person name="Sharp S."/>
            <person name="Smith T.C."/>
            <person name="Stanton J.D."/>
            <person name="Ullery H.E."/>
            <person name="Wilson R.J."/>
            <person name="Serrano M.G."/>
            <person name="Buck G."/>
            <person name="Lee V."/>
            <person name="Wang Y."/>
            <person name="Carvalho R."/>
            <person name="Voegtly L."/>
            <person name="Shi R."/>
            <person name="Duckworth R."/>
            <person name="Johnson A."/>
            <person name="Loviza R."/>
            <person name="Walstead R."/>
            <person name="Shah Z."/>
            <person name="Kiflezghi M."/>
            <person name="Wade K."/>
            <person name="Ball S.L."/>
            <person name="Bradley K.W."/>
            <person name="Asai D.J."/>
            <person name="Bowman C.A."/>
            <person name="Russell D.A."/>
            <person name="Pope W.H."/>
            <person name="Jacobs-Sera D."/>
            <person name="Hendrix R.W."/>
            <person name="Hatfull G.F."/>
        </authorList>
    </citation>
    <scope>NUCLEOTIDE SEQUENCE [LARGE SCALE GENOMIC DNA]</scope>
    <source>
        <strain evidence="7 8">DSM 27648</strain>
    </source>
</reference>
<dbReference type="Pfam" id="PF03330">
    <property type="entry name" value="DPBB_1"/>
    <property type="match status" value="1"/>
</dbReference>
<dbReference type="GO" id="GO:0071555">
    <property type="term" value="P:cell wall organization"/>
    <property type="evidence" value="ECO:0007669"/>
    <property type="project" value="UniProtKB-KW"/>
</dbReference>
<dbReference type="OrthoDB" id="9779128at2"/>
<dbReference type="NCBIfam" id="TIGR00413">
    <property type="entry name" value="rlpA"/>
    <property type="match status" value="1"/>
</dbReference>
<organism evidence="7 8">
    <name type="scientific">Labilithrix luteola</name>
    <dbReference type="NCBI Taxonomy" id="1391654"/>
    <lineage>
        <taxon>Bacteria</taxon>
        <taxon>Pseudomonadati</taxon>
        <taxon>Myxococcota</taxon>
        <taxon>Polyangia</taxon>
        <taxon>Polyangiales</taxon>
        <taxon>Labilitrichaceae</taxon>
        <taxon>Labilithrix</taxon>
    </lineage>
</organism>
<dbReference type="STRING" id="1391654.AKJ09_09573"/>
<dbReference type="Gene3D" id="2.40.40.10">
    <property type="entry name" value="RlpA-like domain"/>
    <property type="match status" value="1"/>
</dbReference>
<comment type="similarity">
    <text evidence="3 4">Belongs to the RlpA family.</text>
</comment>
<dbReference type="EMBL" id="CP012333">
    <property type="protein sequence ID" value="AKV02910.1"/>
    <property type="molecule type" value="Genomic_DNA"/>
</dbReference>
<keyword evidence="3" id="KW-0472">Membrane</keyword>
<dbReference type="InterPro" id="IPR036908">
    <property type="entry name" value="RlpA-like_sf"/>
</dbReference>
<dbReference type="PANTHER" id="PTHR34183">
    <property type="entry name" value="ENDOLYTIC PEPTIDOGLYCAN TRANSGLYCOSYLASE RLPA"/>
    <property type="match status" value="1"/>
</dbReference>
<protein>
    <recommendedName>
        <fullName evidence="3">Probable endolytic peptidoglycan transglycosylase RlpA</fullName>
        <ecNumber evidence="3">4.2.2.-</ecNumber>
    </recommendedName>
</protein>
<gene>
    <name evidence="3" type="primary">rlpA</name>
    <name evidence="7" type="ORF">AKJ09_09573</name>
</gene>
<feature type="region of interest" description="Disordered" evidence="5">
    <location>
        <begin position="26"/>
        <end position="61"/>
    </location>
</feature>
<dbReference type="HAMAP" id="MF_02071">
    <property type="entry name" value="RlpA"/>
    <property type="match status" value="1"/>
</dbReference>
<evidence type="ECO:0000313" key="7">
    <source>
        <dbReference type="EMBL" id="AKV02910.1"/>
    </source>
</evidence>
<name>A0A0K1QBV5_9BACT</name>
<dbReference type="Proteomes" id="UP000064967">
    <property type="component" value="Chromosome"/>
</dbReference>
<accession>A0A0K1QBV5</accession>